<sequence>MHRCPNCRESLRDLYLEICPFCGVEILNHEIHISLFKKKIIFETGKFDPENVWLLTDPVAKAKFQFEGKLIELEQDIKFNVMRGKCWQEDDIEYLREIKRLIGRRKIKKTTSFWFSSPFTPIYRAIQDGKIIISGKKYHFKKGEEIVWQCQMGRELHDLGGPVLIGGFTPKKMTIFCKEMENAIKGIRMMIRK</sequence>
<accession>A0A0F9Q3T2</accession>
<name>A0A0F9Q3T2_9ZZZZ</name>
<evidence type="ECO:0000313" key="1">
    <source>
        <dbReference type="EMBL" id="KKN00043.1"/>
    </source>
</evidence>
<organism evidence="1">
    <name type="scientific">marine sediment metagenome</name>
    <dbReference type="NCBI Taxonomy" id="412755"/>
    <lineage>
        <taxon>unclassified sequences</taxon>
        <taxon>metagenomes</taxon>
        <taxon>ecological metagenomes</taxon>
    </lineage>
</organism>
<proteinExistence type="predicted"/>
<gene>
    <name evidence="1" type="ORF">LCGC14_1141770</name>
</gene>
<protein>
    <submittedName>
        <fullName evidence="1">Uncharacterized protein</fullName>
    </submittedName>
</protein>
<dbReference type="EMBL" id="LAZR01005425">
    <property type="protein sequence ID" value="KKN00043.1"/>
    <property type="molecule type" value="Genomic_DNA"/>
</dbReference>
<comment type="caution">
    <text evidence="1">The sequence shown here is derived from an EMBL/GenBank/DDBJ whole genome shotgun (WGS) entry which is preliminary data.</text>
</comment>
<reference evidence="1" key="1">
    <citation type="journal article" date="2015" name="Nature">
        <title>Complex archaea that bridge the gap between prokaryotes and eukaryotes.</title>
        <authorList>
            <person name="Spang A."/>
            <person name="Saw J.H."/>
            <person name="Jorgensen S.L."/>
            <person name="Zaremba-Niedzwiedzka K."/>
            <person name="Martijn J."/>
            <person name="Lind A.E."/>
            <person name="van Eijk R."/>
            <person name="Schleper C."/>
            <person name="Guy L."/>
            <person name="Ettema T.J."/>
        </authorList>
    </citation>
    <scope>NUCLEOTIDE SEQUENCE</scope>
</reference>
<dbReference type="AlphaFoldDB" id="A0A0F9Q3T2"/>